<keyword evidence="1" id="KW-0812">Transmembrane</keyword>
<sequence>MKTVTIIGGLTGVLLAVLAYFAELQNWVRIETVLTVGFIGYVLIITAIAYFLLSWLYRGSKKLDLL</sequence>
<dbReference type="EMBL" id="FSRA01000001">
    <property type="protein sequence ID" value="SIN94654.1"/>
    <property type="molecule type" value="Genomic_DNA"/>
</dbReference>
<keyword evidence="1" id="KW-0472">Membrane</keyword>
<accession>A0A1N6FHD4</accession>
<gene>
    <name evidence="2" type="ORF">SAMN04488055_2221</name>
</gene>
<evidence type="ECO:0000256" key="1">
    <source>
        <dbReference type="SAM" id="Phobius"/>
    </source>
</evidence>
<organism evidence="2 3">
    <name type="scientific">Chitinophaga niabensis</name>
    <dbReference type="NCBI Taxonomy" id="536979"/>
    <lineage>
        <taxon>Bacteria</taxon>
        <taxon>Pseudomonadati</taxon>
        <taxon>Bacteroidota</taxon>
        <taxon>Chitinophagia</taxon>
        <taxon>Chitinophagales</taxon>
        <taxon>Chitinophagaceae</taxon>
        <taxon>Chitinophaga</taxon>
    </lineage>
</organism>
<feature type="transmembrane region" description="Helical" evidence="1">
    <location>
        <begin position="35"/>
        <end position="57"/>
    </location>
</feature>
<dbReference type="RefSeq" id="WP_074239295.1">
    <property type="nucleotide sequence ID" value="NZ_FSRA01000001.1"/>
</dbReference>
<keyword evidence="1" id="KW-1133">Transmembrane helix</keyword>
<reference evidence="2 3" key="1">
    <citation type="submission" date="2016-11" db="EMBL/GenBank/DDBJ databases">
        <authorList>
            <person name="Jaros S."/>
            <person name="Januszkiewicz K."/>
            <person name="Wedrychowicz H."/>
        </authorList>
    </citation>
    <scope>NUCLEOTIDE SEQUENCE [LARGE SCALE GENOMIC DNA]</scope>
    <source>
        <strain evidence="2 3">DSM 24787</strain>
    </source>
</reference>
<evidence type="ECO:0000313" key="2">
    <source>
        <dbReference type="EMBL" id="SIN94654.1"/>
    </source>
</evidence>
<proteinExistence type="predicted"/>
<evidence type="ECO:0000313" key="3">
    <source>
        <dbReference type="Proteomes" id="UP000185003"/>
    </source>
</evidence>
<protein>
    <submittedName>
        <fullName evidence="2">Uncharacterized protein</fullName>
    </submittedName>
</protein>
<dbReference type="Proteomes" id="UP000185003">
    <property type="component" value="Unassembled WGS sequence"/>
</dbReference>
<name>A0A1N6FHD4_9BACT</name>
<keyword evidence="3" id="KW-1185">Reference proteome</keyword>
<dbReference type="OrthoDB" id="680593at2"/>
<dbReference type="AlphaFoldDB" id="A0A1N6FHD4"/>